<dbReference type="Gene3D" id="1.10.150.130">
    <property type="match status" value="1"/>
</dbReference>
<dbReference type="GO" id="GO:0003677">
    <property type="term" value="F:DNA binding"/>
    <property type="evidence" value="ECO:0007669"/>
    <property type="project" value="UniProtKB-UniRule"/>
</dbReference>
<dbReference type="PROSITE" id="PS51898">
    <property type="entry name" value="TYR_RECOMBINASE"/>
    <property type="match status" value="1"/>
</dbReference>
<dbReference type="GO" id="GO:0006310">
    <property type="term" value="P:DNA recombination"/>
    <property type="evidence" value="ECO:0007669"/>
    <property type="project" value="UniProtKB-KW"/>
</dbReference>
<dbReference type="InterPro" id="IPR010998">
    <property type="entry name" value="Integrase_recombinase_N"/>
</dbReference>
<protein>
    <submittedName>
        <fullName evidence="9">Site-specific tyrosine recombinase XerC</fullName>
    </submittedName>
</protein>
<evidence type="ECO:0000256" key="3">
    <source>
        <dbReference type="ARBA" id="ARBA00022908"/>
    </source>
</evidence>
<evidence type="ECO:0000256" key="4">
    <source>
        <dbReference type="ARBA" id="ARBA00023125"/>
    </source>
</evidence>
<feature type="domain" description="Tyr recombinase" evidence="7">
    <location>
        <begin position="182"/>
        <end position="383"/>
    </location>
</feature>
<dbReference type="InterPro" id="IPR044068">
    <property type="entry name" value="CB"/>
</dbReference>
<feature type="domain" description="Core-binding (CB)" evidence="8">
    <location>
        <begin position="70"/>
        <end position="158"/>
    </location>
</feature>
<evidence type="ECO:0000256" key="1">
    <source>
        <dbReference type="ARBA" id="ARBA00003283"/>
    </source>
</evidence>
<keyword evidence="5" id="KW-0233">DNA recombination</keyword>
<dbReference type="Pfam" id="PF00589">
    <property type="entry name" value="Phage_integrase"/>
    <property type="match status" value="1"/>
</dbReference>
<evidence type="ECO:0000259" key="7">
    <source>
        <dbReference type="PROSITE" id="PS51898"/>
    </source>
</evidence>
<evidence type="ECO:0000313" key="9">
    <source>
        <dbReference type="EMBL" id="CUP73284.1"/>
    </source>
</evidence>
<dbReference type="Proteomes" id="UP000095564">
    <property type="component" value="Unassembled WGS sequence"/>
</dbReference>
<dbReference type="InterPro" id="IPR013762">
    <property type="entry name" value="Integrase-like_cat_sf"/>
</dbReference>
<gene>
    <name evidence="9" type="ORF">ERS852520_02042</name>
</gene>
<name>A0A174QJ21_ANAHA</name>
<dbReference type="CDD" id="cd01189">
    <property type="entry name" value="INT_ICEBs1_C_like"/>
    <property type="match status" value="1"/>
</dbReference>
<dbReference type="RefSeq" id="WP_055160713.1">
    <property type="nucleotide sequence ID" value="NZ_CZAU01000020.1"/>
</dbReference>
<dbReference type="Gene3D" id="1.10.443.10">
    <property type="entry name" value="Intergrase catalytic core"/>
    <property type="match status" value="1"/>
</dbReference>
<comment type="function">
    <text evidence="1">Site-specific tyrosine recombinase, which acts by catalyzing the cutting and rejoining of the recombining DNA molecules.</text>
</comment>
<dbReference type="PANTHER" id="PTHR30629:SF2">
    <property type="entry name" value="PROPHAGE INTEGRASE INTS-RELATED"/>
    <property type="match status" value="1"/>
</dbReference>
<dbReference type="EMBL" id="CZAU01000020">
    <property type="protein sequence ID" value="CUP73284.1"/>
    <property type="molecule type" value="Genomic_DNA"/>
</dbReference>
<dbReference type="AlphaFoldDB" id="A0A174QJ21"/>
<evidence type="ECO:0000256" key="6">
    <source>
        <dbReference type="PROSITE-ProRule" id="PRU01248"/>
    </source>
</evidence>
<sequence>MAVIKQERKSKKTGKIKRIYMASQWHPLLKKRVYGLARTNKKEAKQDDAALVLAIKKEVKEKKVKKKSEELFGAVADAWLNANKKTYADQTWKTYRDYLNRYIRPVFGDVKISDIESQHILNFKSSLENGHNPKKHKYGAETVNKNINVLCDVFNFAISPLKLIDGKDNPMIGIKRNKVPYVAKSTWSDEQISIFLTSREAKESPYYAMFCCQILLGPRPSETCGLAESDYDPDRQCFYMHRTLNKYGVLEDSMKNNNSFRAVYLPATLNHIVKQKLLWKKEMRLKYPDLFNNDFLFSTGIGTPVRPDHLYRMFTRVEKRYNMNHIEKLPVITLYDCRHTFATTNYERGESDKVLSEIMGNTPATFLQKYAHIHMDRKQKSLDSFEGIIFKSGNEI</sequence>
<dbReference type="InterPro" id="IPR050808">
    <property type="entry name" value="Phage_Integrase"/>
</dbReference>
<reference evidence="9 10" key="1">
    <citation type="submission" date="2015-09" db="EMBL/GenBank/DDBJ databases">
        <authorList>
            <consortium name="Pathogen Informatics"/>
        </authorList>
    </citation>
    <scope>NUCLEOTIDE SEQUENCE [LARGE SCALE GENOMIC DNA]</scope>
    <source>
        <strain evidence="9 10">2789STDY5834908</strain>
    </source>
</reference>
<evidence type="ECO:0000256" key="5">
    <source>
        <dbReference type="ARBA" id="ARBA00023172"/>
    </source>
</evidence>
<comment type="similarity">
    <text evidence="2">Belongs to the 'phage' integrase family.</text>
</comment>
<evidence type="ECO:0000313" key="10">
    <source>
        <dbReference type="Proteomes" id="UP000095564"/>
    </source>
</evidence>
<dbReference type="GO" id="GO:0015074">
    <property type="term" value="P:DNA integration"/>
    <property type="evidence" value="ECO:0007669"/>
    <property type="project" value="UniProtKB-KW"/>
</dbReference>
<evidence type="ECO:0000259" key="8">
    <source>
        <dbReference type="PROSITE" id="PS51900"/>
    </source>
</evidence>
<organism evidence="9 10">
    <name type="scientific">Anaerostipes hadrus</name>
    <dbReference type="NCBI Taxonomy" id="649756"/>
    <lineage>
        <taxon>Bacteria</taxon>
        <taxon>Bacillati</taxon>
        <taxon>Bacillota</taxon>
        <taxon>Clostridia</taxon>
        <taxon>Lachnospirales</taxon>
        <taxon>Lachnospiraceae</taxon>
        <taxon>Anaerostipes</taxon>
    </lineage>
</organism>
<keyword evidence="4 6" id="KW-0238">DNA-binding</keyword>
<evidence type="ECO:0000256" key="2">
    <source>
        <dbReference type="ARBA" id="ARBA00008857"/>
    </source>
</evidence>
<keyword evidence="3" id="KW-0229">DNA integration</keyword>
<dbReference type="PANTHER" id="PTHR30629">
    <property type="entry name" value="PROPHAGE INTEGRASE"/>
    <property type="match status" value="1"/>
</dbReference>
<proteinExistence type="inferred from homology"/>
<accession>A0A174QJ21</accession>
<dbReference type="InterPro" id="IPR004107">
    <property type="entry name" value="Integrase_SAM-like_N"/>
</dbReference>
<dbReference type="InterPro" id="IPR002104">
    <property type="entry name" value="Integrase_catalytic"/>
</dbReference>
<dbReference type="PROSITE" id="PS51900">
    <property type="entry name" value="CB"/>
    <property type="match status" value="1"/>
</dbReference>
<dbReference type="SUPFAM" id="SSF56349">
    <property type="entry name" value="DNA breaking-rejoining enzymes"/>
    <property type="match status" value="1"/>
</dbReference>
<dbReference type="Pfam" id="PF14659">
    <property type="entry name" value="Phage_int_SAM_3"/>
    <property type="match status" value="1"/>
</dbReference>
<dbReference type="InterPro" id="IPR011010">
    <property type="entry name" value="DNA_brk_join_enz"/>
</dbReference>